<reference evidence="8 9" key="1">
    <citation type="journal article" date="2021" name="Microbiol. Resour. Announc.">
        <title>Draft Genome Sequence of Coralloluteibacterium stylophorae LMG 29479T.</title>
        <authorList>
            <person name="Karlyshev A.V."/>
            <person name="Kudryashova E.B."/>
            <person name="Ariskina E.V."/>
            <person name="Conroy A.P."/>
            <person name="Abidueva E.Y."/>
        </authorList>
    </citation>
    <scope>NUCLEOTIDE SEQUENCE [LARGE SCALE GENOMIC DNA]</scope>
    <source>
        <strain evidence="8 9">LMG 29479</strain>
    </source>
</reference>
<dbReference type="Pfam" id="PF04390">
    <property type="entry name" value="LptE"/>
    <property type="match status" value="1"/>
</dbReference>
<keyword evidence="1" id="KW-0732">Signal</keyword>
<dbReference type="GO" id="GO:0015920">
    <property type="term" value="P:lipopolysaccharide transport"/>
    <property type="evidence" value="ECO:0007669"/>
    <property type="project" value="TreeGrafter"/>
</dbReference>
<dbReference type="EMBL" id="JAGQFT010000054">
    <property type="protein sequence ID" value="MBR0562485.1"/>
    <property type="molecule type" value="Genomic_DNA"/>
</dbReference>
<dbReference type="AlphaFoldDB" id="A0A8J7VSS9"/>
<dbReference type="InterPro" id="IPR007485">
    <property type="entry name" value="LPS_assembly_LptE"/>
</dbReference>
<reference evidence="7" key="2">
    <citation type="submission" date="2021-04" db="EMBL/GenBank/DDBJ databases">
        <authorList>
            <person name="Karlyshev A.V."/>
        </authorList>
    </citation>
    <scope>NUCLEOTIDE SEQUENCE</scope>
    <source>
        <strain evidence="7">LMG 29479</strain>
    </source>
</reference>
<evidence type="ECO:0000256" key="5">
    <source>
        <dbReference type="ARBA" id="ARBA00023288"/>
    </source>
</evidence>
<dbReference type="GO" id="GO:0043165">
    <property type="term" value="P:Gram-negative-bacterium-type cell outer membrane assembly"/>
    <property type="evidence" value="ECO:0007669"/>
    <property type="project" value="UniProtKB-UniRule"/>
</dbReference>
<evidence type="ECO:0000256" key="3">
    <source>
        <dbReference type="ARBA" id="ARBA00023139"/>
    </source>
</evidence>
<sequence length="166" mass="18219">MRRTLLASVLLAVALSLLPGCGFHRRGALVMPAGLEPIRVVSNTEYSPVATGVERALRRQGIAIADAAASDVAILNIGRERFGQGPIMAENRSRTQEYVATYRVTIRLRAADGTIVVPEQTVSLDREYVVDTRLPIGTPAEQDLLEEELRRDMVDAVLRRIDAALR</sequence>
<comment type="subunit">
    <text evidence="6">Component of the lipopolysaccharide transport and assembly complex. Interacts with LptD.</text>
</comment>
<gene>
    <name evidence="6" type="primary">lptE</name>
    <name evidence="8" type="ORF">KB893_003680</name>
    <name evidence="7" type="ORF">KB893_08155</name>
</gene>
<evidence type="ECO:0000256" key="2">
    <source>
        <dbReference type="ARBA" id="ARBA00023136"/>
    </source>
</evidence>
<evidence type="ECO:0000256" key="6">
    <source>
        <dbReference type="HAMAP-Rule" id="MF_01186"/>
    </source>
</evidence>
<dbReference type="EMBL" id="JAGQFT020000002">
    <property type="protein sequence ID" value="MBS7456236.1"/>
    <property type="molecule type" value="Genomic_DNA"/>
</dbReference>
<keyword evidence="2 6" id="KW-0472">Membrane</keyword>
<comment type="similarity">
    <text evidence="6">Belongs to the LptE lipoprotein family.</text>
</comment>
<dbReference type="GO" id="GO:0009279">
    <property type="term" value="C:cell outer membrane"/>
    <property type="evidence" value="ECO:0007669"/>
    <property type="project" value="UniProtKB-UniRule"/>
</dbReference>
<evidence type="ECO:0000256" key="4">
    <source>
        <dbReference type="ARBA" id="ARBA00023237"/>
    </source>
</evidence>
<dbReference type="Proteomes" id="UP000675747">
    <property type="component" value="Unassembled WGS sequence"/>
</dbReference>
<keyword evidence="5" id="KW-0449">Lipoprotein</keyword>
<keyword evidence="4 6" id="KW-0998">Cell outer membrane</keyword>
<organism evidence="7">
    <name type="scientific">Coralloluteibacterium stylophorae</name>
    <dbReference type="NCBI Taxonomy" id="1776034"/>
    <lineage>
        <taxon>Bacteria</taxon>
        <taxon>Pseudomonadati</taxon>
        <taxon>Pseudomonadota</taxon>
        <taxon>Gammaproteobacteria</taxon>
        <taxon>Lysobacterales</taxon>
        <taxon>Lysobacteraceae</taxon>
        <taxon>Coralloluteibacterium</taxon>
    </lineage>
</organism>
<keyword evidence="3" id="KW-0564">Palmitate</keyword>
<dbReference type="GO" id="GO:0001530">
    <property type="term" value="F:lipopolysaccharide binding"/>
    <property type="evidence" value="ECO:0007669"/>
    <property type="project" value="TreeGrafter"/>
</dbReference>
<dbReference type="HAMAP" id="MF_01186">
    <property type="entry name" value="LPS_assembly_LptE"/>
    <property type="match status" value="1"/>
</dbReference>
<dbReference type="Gene3D" id="3.30.160.150">
    <property type="entry name" value="Lipoprotein like domain"/>
    <property type="match status" value="1"/>
</dbReference>
<evidence type="ECO:0000256" key="1">
    <source>
        <dbReference type="ARBA" id="ARBA00022729"/>
    </source>
</evidence>
<dbReference type="GO" id="GO:1990351">
    <property type="term" value="C:transporter complex"/>
    <property type="evidence" value="ECO:0007669"/>
    <property type="project" value="TreeGrafter"/>
</dbReference>
<name>A0A8J7VSS9_9GAMM</name>
<dbReference type="PANTHER" id="PTHR38098:SF1">
    <property type="entry name" value="LPS-ASSEMBLY LIPOPROTEIN LPTE"/>
    <property type="match status" value="1"/>
</dbReference>
<dbReference type="RefSeq" id="WP_211926425.1">
    <property type="nucleotide sequence ID" value="NZ_JAGQFT020000002.1"/>
</dbReference>
<evidence type="ECO:0000313" key="8">
    <source>
        <dbReference type="EMBL" id="MBS7456236.1"/>
    </source>
</evidence>
<evidence type="ECO:0000313" key="9">
    <source>
        <dbReference type="Proteomes" id="UP000675747"/>
    </source>
</evidence>
<dbReference type="PANTHER" id="PTHR38098">
    <property type="entry name" value="LPS-ASSEMBLY LIPOPROTEIN LPTE"/>
    <property type="match status" value="1"/>
</dbReference>
<comment type="function">
    <text evidence="6">Together with LptD, is involved in the assembly of lipopolysaccharide (LPS) at the surface of the outer membrane. Required for the proper assembly of LptD. Binds LPS and may serve as the LPS recognition site at the outer membrane.</text>
</comment>
<comment type="caution">
    <text evidence="7">The sequence shown here is derived from an EMBL/GenBank/DDBJ whole genome shotgun (WGS) entry which is preliminary data.</text>
</comment>
<proteinExistence type="inferred from homology"/>
<evidence type="ECO:0000313" key="7">
    <source>
        <dbReference type="EMBL" id="MBR0562485.1"/>
    </source>
</evidence>
<protein>
    <recommendedName>
        <fullName evidence="6">LPS-assembly lipoprotein LptE</fullName>
    </recommendedName>
</protein>
<accession>A0A8J7VSS9</accession>
<keyword evidence="9" id="KW-1185">Reference proteome</keyword>